<comment type="caution">
    <text evidence="2">The sequence shown here is derived from an EMBL/GenBank/DDBJ whole genome shotgun (WGS) entry which is preliminary data.</text>
</comment>
<name>A0ABS1Q1V0_9ACTN</name>
<sequence length="83" mass="8866">MRAEQAMDHPAVLHPGVRTATGRGRGLSSWTTRARGTDHAEQDDTAAQWAAPHDDGRHPPAMADPDAVACVIAVLRVRYGVAN</sequence>
<evidence type="ECO:0000256" key="1">
    <source>
        <dbReference type="SAM" id="MobiDB-lite"/>
    </source>
</evidence>
<gene>
    <name evidence="2" type="ORF">JK364_40730</name>
</gene>
<proteinExistence type="predicted"/>
<dbReference type="RefSeq" id="WP_201856463.1">
    <property type="nucleotide sequence ID" value="NZ_JAERRG010000024.1"/>
</dbReference>
<protein>
    <submittedName>
        <fullName evidence="2">Uncharacterized protein</fullName>
    </submittedName>
</protein>
<feature type="region of interest" description="Disordered" evidence="1">
    <location>
        <begin position="1"/>
        <end position="62"/>
    </location>
</feature>
<keyword evidence="3" id="KW-1185">Reference proteome</keyword>
<evidence type="ECO:0000313" key="2">
    <source>
        <dbReference type="EMBL" id="MBL1118651.1"/>
    </source>
</evidence>
<evidence type="ECO:0000313" key="3">
    <source>
        <dbReference type="Proteomes" id="UP000621510"/>
    </source>
</evidence>
<dbReference type="EMBL" id="JAERRG010000024">
    <property type="protein sequence ID" value="MBL1118651.1"/>
    <property type="molecule type" value="Genomic_DNA"/>
</dbReference>
<accession>A0ABS1Q1V0</accession>
<dbReference type="Proteomes" id="UP000621510">
    <property type="component" value="Unassembled WGS sequence"/>
</dbReference>
<organism evidence="2 3">
    <name type="scientific">Streptomyces endocoffeicus</name>
    <dbReference type="NCBI Taxonomy" id="2898945"/>
    <lineage>
        <taxon>Bacteria</taxon>
        <taxon>Bacillati</taxon>
        <taxon>Actinomycetota</taxon>
        <taxon>Actinomycetes</taxon>
        <taxon>Kitasatosporales</taxon>
        <taxon>Streptomycetaceae</taxon>
        <taxon>Streptomyces</taxon>
    </lineage>
</organism>
<reference evidence="2 3" key="1">
    <citation type="submission" date="2021-01" db="EMBL/GenBank/DDBJ databases">
        <title>WGS of actinomycetes isolated from Thailand.</title>
        <authorList>
            <person name="Thawai C."/>
        </authorList>
    </citation>
    <scope>NUCLEOTIDE SEQUENCE [LARGE SCALE GENOMIC DNA]</scope>
    <source>
        <strain evidence="2 3">CA3R110</strain>
    </source>
</reference>